<dbReference type="Pfam" id="PF13419">
    <property type="entry name" value="HAD_2"/>
    <property type="match status" value="1"/>
</dbReference>
<evidence type="ECO:0000313" key="2">
    <source>
        <dbReference type="Proteomes" id="UP000050867"/>
    </source>
</evidence>
<dbReference type="SUPFAM" id="SSF56784">
    <property type="entry name" value="HAD-like"/>
    <property type="match status" value="1"/>
</dbReference>
<sequence>MRSRPRLHCEAPDRTLLLDACGVVLGEPMEPLFRAVASSSGLSPTVVAQLFRQRFRDDLWSGRMDETSFWTSLAATCGLERAPAEWRTVLDQSMRAMPVVRRLPSWGRQARLILVSNHRHEWLIPRLEALALAGHFSDVWISSLTGVVKPDRAVYDRVLGSTDLARTLYVDDKPANVAAAKSLGVTSLLADADGRWSEEVDTWLGC</sequence>
<dbReference type="Proteomes" id="UP000050867">
    <property type="component" value="Unassembled WGS sequence"/>
</dbReference>
<dbReference type="PANTHER" id="PTHR43611:SF3">
    <property type="entry name" value="FLAVIN MONONUCLEOTIDE HYDROLASE 1, CHLOROPLATIC"/>
    <property type="match status" value="1"/>
</dbReference>
<dbReference type="EMBL" id="LLZU01000036">
    <property type="protein sequence ID" value="KRV47499.1"/>
    <property type="molecule type" value="Genomic_DNA"/>
</dbReference>
<keyword evidence="2" id="KW-1185">Reference proteome</keyword>
<organism evidence="1 2">
    <name type="scientific">Wenjunlia vitaminophila</name>
    <name type="common">Streptomyces vitaminophilus</name>
    <dbReference type="NCBI Taxonomy" id="76728"/>
    <lineage>
        <taxon>Bacteria</taxon>
        <taxon>Bacillati</taxon>
        <taxon>Actinomycetota</taxon>
        <taxon>Actinomycetes</taxon>
        <taxon>Kitasatosporales</taxon>
        <taxon>Streptomycetaceae</taxon>
        <taxon>Wenjunlia</taxon>
    </lineage>
</organism>
<name>A0A0T6LN32_WENVI</name>
<dbReference type="AlphaFoldDB" id="A0A0T6LN32"/>
<dbReference type="InterPro" id="IPR036412">
    <property type="entry name" value="HAD-like_sf"/>
</dbReference>
<evidence type="ECO:0000313" key="1">
    <source>
        <dbReference type="EMBL" id="KRV47499.1"/>
    </source>
</evidence>
<dbReference type="InterPro" id="IPR023198">
    <property type="entry name" value="PGP-like_dom2"/>
</dbReference>
<dbReference type="eggNOG" id="COG1011">
    <property type="taxonomic scope" value="Bacteria"/>
</dbReference>
<gene>
    <name evidence="1" type="ORF">AQ490_06240</name>
</gene>
<dbReference type="STRING" id="76728.AQ490_06240"/>
<evidence type="ECO:0008006" key="3">
    <source>
        <dbReference type="Google" id="ProtNLM"/>
    </source>
</evidence>
<protein>
    <recommendedName>
        <fullName evidence="3">Hydrolase of the HAD superfamily</fullName>
    </recommendedName>
</protein>
<dbReference type="InterPro" id="IPR023214">
    <property type="entry name" value="HAD_sf"/>
</dbReference>
<dbReference type="InterPro" id="IPR006439">
    <property type="entry name" value="HAD-SF_hydro_IA"/>
</dbReference>
<dbReference type="Gene3D" id="1.10.150.240">
    <property type="entry name" value="Putative phosphatase, domain 2"/>
    <property type="match status" value="1"/>
</dbReference>
<proteinExistence type="predicted"/>
<dbReference type="NCBIfam" id="TIGR01509">
    <property type="entry name" value="HAD-SF-IA-v3"/>
    <property type="match status" value="1"/>
</dbReference>
<dbReference type="InterPro" id="IPR041492">
    <property type="entry name" value="HAD_2"/>
</dbReference>
<dbReference type="Gene3D" id="3.40.50.1000">
    <property type="entry name" value="HAD superfamily/HAD-like"/>
    <property type="match status" value="1"/>
</dbReference>
<reference evidence="1 2" key="1">
    <citation type="submission" date="2015-10" db="EMBL/GenBank/DDBJ databases">
        <title>Draft genome sequence of pyrrolomycin-producing Streptomyces vitaminophilus.</title>
        <authorList>
            <person name="Graham D.E."/>
            <person name="Mahan K.M."/>
            <person name="Klingeman D.M."/>
            <person name="Hettich R.L."/>
            <person name="Parry R.J."/>
        </authorList>
    </citation>
    <scope>NUCLEOTIDE SEQUENCE [LARGE SCALE GENOMIC DNA]</scope>
    <source>
        <strain evidence="1 2">ATCC 31673</strain>
    </source>
</reference>
<comment type="caution">
    <text evidence="1">The sequence shown here is derived from an EMBL/GenBank/DDBJ whole genome shotgun (WGS) entry which is preliminary data.</text>
</comment>
<dbReference type="PANTHER" id="PTHR43611">
    <property type="entry name" value="ALPHA-D-GLUCOSE 1-PHOSPHATE PHOSPHATASE"/>
    <property type="match status" value="1"/>
</dbReference>
<accession>A0A0T6LN32</accession>